<evidence type="ECO:0000256" key="2">
    <source>
        <dbReference type="SAM" id="Phobius"/>
    </source>
</evidence>
<keyword evidence="2" id="KW-0812">Transmembrane</keyword>
<feature type="signal peptide" evidence="3">
    <location>
        <begin position="1"/>
        <end position="26"/>
    </location>
</feature>
<accession>A0ABY5BTJ7</accession>
<feature type="domain" description="TPM" evidence="4">
    <location>
        <begin position="34"/>
        <end position="162"/>
    </location>
</feature>
<dbReference type="PANTHER" id="PTHR30373">
    <property type="entry name" value="UPF0603 PROTEIN YGCG"/>
    <property type="match status" value="1"/>
</dbReference>
<reference evidence="5" key="1">
    <citation type="submission" date="2022-05" db="EMBL/GenBank/DDBJ databases">
        <authorList>
            <person name="Oliphant S.A."/>
            <person name="Watson-Haigh N.S."/>
            <person name="Sumby K.M."/>
            <person name="Gardner J.M."/>
            <person name="Jiranek V."/>
        </authorList>
    </citation>
    <scope>NUCLEOTIDE SEQUENCE</scope>
    <source>
        <strain evidence="5">KI11_C11</strain>
    </source>
</reference>
<organism evidence="5 6">
    <name type="scientific">Fructilactobacillus hinvesii</name>
    <dbReference type="NCBI Taxonomy" id="2940300"/>
    <lineage>
        <taxon>Bacteria</taxon>
        <taxon>Bacillati</taxon>
        <taxon>Bacillota</taxon>
        <taxon>Bacilli</taxon>
        <taxon>Lactobacillales</taxon>
        <taxon>Lactobacillaceae</taxon>
        <taxon>Fructilactobacillus</taxon>
    </lineage>
</organism>
<evidence type="ECO:0000313" key="6">
    <source>
        <dbReference type="Proteomes" id="UP001057025"/>
    </source>
</evidence>
<dbReference type="Pfam" id="PF04536">
    <property type="entry name" value="TPM_phosphatase"/>
    <property type="match status" value="1"/>
</dbReference>
<keyword evidence="1" id="KW-0175">Coiled coil</keyword>
<feature type="coiled-coil region" evidence="1">
    <location>
        <begin position="299"/>
        <end position="326"/>
    </location>
</feature>
<protein>
    <submittedName>
        <fullName evidence="5">TPM domain-containing protein</fullName>
    </submittedName>
</protein>
<gene>
    <name evidence="5" type="ORF">M3M39_00210</name>
</gene>
<feature type="chain" id="PRO_5047429698" evidence="3">
    <location>
        <begin position="27"/>
        <end position="506"/>
    </location>
</feature>
<evidence type="ECO:0000256" key="1">
    <source>
        <dbReference type="SAM" id="Coils"/>
    </source>
</evidence>
<name>A0ABY5BTJ7_9LACO</name>
<evidence type="ECO:0000313" key="5">
    <source>
        <dbReference type="EMBL" id="USS87950.1"/>
    </source>
</evidence>
<dbReference type="RefSeq" id="WP_252797240.1">
    <property type="nucleotide sequence ID" value="NZ_CP097118.1"/>
</dbReference>
<dbReference type="InterPro" id="IPR007621">
    <property type="entry name" value="TPM_dom"/>
</dbReference>
<keyword evidence="3" id="KW-0732">Signal</keyword>
<keyword evidence="2" id="KW-1133">Transmembrane helix</keyword>
<evidence type="ECO:0000256" key="3">
    <source>
        <dbReference type="SAM" id="SignalP"/>
    </source>
</evidence>
<keyword evidence="6" id="KW-1185">Reference proteome</keyword>
<dbReference type="PANTHER" id="PTHR30373:SF2">
    <property type="entry name" value="UPF0603 PROTEIN YGCG"/>
    <property type="match status" value="1"/>
</dbReference>
<proteinExistence type="predicted"/>
<dbReference type="Proteomes" id="UP001057025">
    <property type="component" value="Chromosome"/>
</dbReference>
<sequence length="506" mass="56144">MRKKHFWMWLVAVGLGLLLMVNGVHAADHQNSFVKDDAGVLSDETLQSVSDLNYNQLSKIKGKPQYAVITKSGLPGNQDIDDYAIDQARKLGLGRPGWHNGVLLVLNVKPGQHEARLEVGTGLQGALPDGAVSQIFTNQQVQSNLHQHHYDQAVQTISNLVEQRLRQHQGDIYTPSQTQQRMEREQTNQANQKEVNQNLMFVALLLVLVGISALAFSMKNWRHRSRKSYDRKVLDFLQKHQLATNDEVLINRMVDNLTAKQTKPTAEALWQAFNEENLKLQGINRVVPFPALTKGPMNVTEYQQQLAQYEQERATREQQIRNAATTYLAQQGYPDDPEIFMVALLGTPAVQKYIETGTDYSAAEDTIADQFRRHMLINFMQTDPQMQQRMQRKGATDSYANYVNRMSSDRVNRIYNGGNINRVLLMTAVASLVGSFLAGRNHHDHFDGGSSFWDDDNHGDTGGFFGGSDGGSDDFGGFGDSGGSFGGSFGGDSGGFDGGGGDSSGW</sequence>
<keyword evidence="2" id="KW-0472">Membrane</keyword>
<dbReference type="Gene3D" id="3.10.310.50">
    <property type="match status" value="1"/>
</dbReference>
<evidence type="ECO:0000259" key="4">
    <source>
        <dbReference type="Pfam" id="PF04536"/>
    </source>
</evidence>
<dbReference type="EMBL" id="CP097118">
    <property type="protein sequence ID" value="USS87950.1"/>
    <property type="molecule type" value="Genomic_DNA"/>
</dbReference>
<feature type="transmembrane region" description="Helical" evidence="2">
    <location>
        <begin position="199"/>
        <end position="218"/>
    </location>
</feature>